<reference evidence="3" key="1">
    <citation type="journal article" date="2014" name="Int. J. Syst. Evol. Microbiol.">
        <title>Complete genome sequence of Corynebacterium casei LMG S-19264T (=DSM 44701T), isolated from a smear-ripened cheese.</title>
        <authorList>
            <consortium name="US DOE Joint Genome Institute (JGI-PGF)"/>
            <person name="Walter F."/>
            <person name="Albersmeier A."/>
            <person name="Kalinowski J."/>
            <person name="Ruckert C."/>
        </authorList>
    </citation>
    <scope>NUCLEOTIDE SEQUENCE</scope>
    <source>
        <strain evidence="3">CGMCC 1.15371</strain>
    </source>
</reference>
<dbReference type="Pfam" id="PF02481">
    <property type="entry name" value="DNA_processg_A"/>
    <property type="match status" value="1"/>
</dbReference>
<dbReference type="GO" id="GO:0009294">
    <property type="term" value="P:DNA-mediated transformation"/>
    <property type="evidence" value="ECO:0007669"/>
    <property type="project" value="InterPro"/>
</dbReference>
<dbReference type="PANTHER" id="PTHR43022">
    <property type="entry name" value="PROTEIN SMF"/>
    <property type="match status" value="1"/>
</dbReference>
<keyword evidence="4" id="KW-1185">Reference proteome</keyword>
<dbReference type="PANTHER" id="PTHR43022:SF1">
    <property type="entry name" value="PROTEIN SMF"/>
    <property type="match status" value="1"/>
</dbReference>
<evidence type="ECO:0000259" key="2">
    <source>
        <dbReference type="Pfam" id="PF02481"/>
    </source>
</evidence>
<dbReference type="InterPro" id="IPR057666">
    <property type="entry name" value="DrpA_SLOG"/>
</dbReference>
<comment type="caution">
    <text evidence="3">The sequence shown here is derived from an EMBL/GenBank/DDBJ whole genome shotgun (WGS) entry which is preliminary data.</text>
</comment>
<comment type="similarity">
    <text evidence="1">Belongs to the DprA/Smf family.</text>
</comment>
<protein>
    <submittedName>
        <fullName evidence="3">DNA processing protein DprA</fullName>
    </submittedName>
</protein>
<evidence type="ECO:0000313" key="4">
    <source>
        <dbReference type="Proteomes" id="UP000628775"/>
    </source>
</evidence>
<proteinExistence type="inferred from homology"/>
<sequence length="295" mass="33176">MEKRKRLIHLQHCRGIGWKGIAKIVAEDDALKRIYDEPLSYFIEVCGFNKKNAEIFYRDLHSIAIDKIMEDYHKENITMITIFDKAYPKRMKAIYDPPWVLYTKGHNALLHKNKILSVVGTRRPTDAGLRAMRKVIDPLIQTGWTIVSGMAVGVDGAAHQCALQASTIAVLGSGLLKPYPRLHLSLFNRIIESHLAISEYPPNTPPNRWQFPERNRIISGLSLGTLVIEAREKSGSLITADQALEQGREVFALPGNILNENTIGTHRLIQQGAKLVTSAEDILMELDRSTAIESF</sequence>
<name>A0A8J2VUQ2_9BACL</name>
<evidence type="ECO:0000256" key="1">
    <source>
        <dbReference type="ARBA" id="ARBA00006525"/>
    </source>
</evidence>
<gene>
    <name evidence="3" type="primary">smf</name>
    <name evidence="3" type="ORF">GCM10011391_21040</name>
</gene>
<dbReference type="InterPro" id="IPR003488">
    <property type="entry name" value="DprA"/>
</dbReference>
<accession>A0A8J2VUQ2</accession>
<reference evidence="3" key="2">
    <citation type="submission" date="2020-09" db="EMBL/GenBank/DDBJ databases">
        <authorList>
            <person name="Sun Q."/>
            <person name="Zhou Y."/>
        </authorList>
    </citation>
    <scope>NUCLEOTIDE SEQUENCE</scope>
    <source>
        <strain evidence="3">CGMCC 1.15371</strain>
    </source>
</reference>
<feature type="domain" description="Smf/DprA SLOG" evidence="2">
    <location>
        <begin position="79"/>
        <end position="286"/>
    </location>
</feature>
<dbReference type="SUPFAM" id="SSF102405">
    <property type="entry name" value="MCP/YpsA-like"/>
    <property type="match status" value="1"/>
</dbReference>
<dbReference type="Gene3D" id="3.40.50.450">
    <property type="match status" value="1"/>
</dbReference>
<dbReference type="Proteomes" id="UP000628775">
    <property type="component" value="Unassembled WGS sequence"/>
</dbReference>
<evidence type="ECO:0000313" key="3">
    <source>
        <dbReference type="EMBL" id="GGE42055.1"/>
    </source>
</evidence>
<organism evidence="3 4">
    <name type="scientific">Pullulanibacillus camelliae</name>
    <dbReference type="NCBI Taxonomy" id="1707096"/>
    <lineage>
        <taxon>Bacteria</taxon>
        <taxon>Bacillati</taxon>
        <taxon>Bacillota</taxon>
        <taxon>Bacilli</taxon>
        <taxon>Bacillales</taxon>
        <taxon>Sporolactobacillaceae</taxon>
        <taxon>Pullulanibacillus</taxon>
    </lineage>
</organism>
<dbReference type="NCBIfam" id="TIGR00732">
    <property type="entry name" value="dprA"/>
    <property type="match status" value="1"/>
</dbReference>
<dbReference type="AlphaFoldDB" id="A0A8J2VUQ2"/>
<dbReference type="EMBL" id="BMIR01000008">
    <property type="protein sequence ID" value="GGE42055.1"/>
    <property type="molecule type" value="Genomic_DNA"/>
</dbReference>
<dbReference type="RefSeq" id="WP_188693281.1">
    <property type="nucleotide sequence ID" value="NZ_BMIR01000008.1"/>
</dbReference>